<dbReference type="Gene3D" id="3.90.640.10">
    <property type="entry name" value="Actin, Chain A, domain 4"/>
    <property type="match status" value="1"/>
</dbReference>
<dbReference type="OrthoDB" id="5132116at2759"/>
<dbReference type="Proteomes" id="UP000023152">
    <property type="component" value="Unassembled WGS sequence"/>
</dbReference>
<sequence length="272" mass="30682">MTDNPFNTETHREKTAQIMYETFNVPSFYIAPAAVLSLFATGSHTGMVIQSGHGITLGVPIQNGSFVNSALSQLDIGGEQLTDYMIKLLSEQGYTFTTVAEKEIVRDIKERLTFVTLNYEDALKIKKNKIEQRSYELPDGMVIRIDQEQFKCPEPLFTPSLLGLEQDGIHKMVRTSILKCNEDIQKDLYNNLVFAGGNTMFGGIAERMKKKLEALLPNGTKIKIVSSPERRYSAWIGGSILSCLSDFQEMWIPKSNYDETGPSVINRKYNFR</sequence>
<evidence type="ECO:0000256" key="2">
    <source>
        <dbReference type="RuleBase" id="RU000487"/>
    </source>
</evidence>
<gene>
    <name evidence="3" type="ORF">RFI_23091</name>
</gene>
<evidence type="ECO:0000313" key="4">
    <source>
        <dbReference type="Proteomes" id="UP000023152"/>
    </source>
</evidence>
<dbReference type="Pfam" id="PF00022">
    <property type="entry name" value="Actin"/>
    <property type="match status" value="1"/>
</dbReference>
<dbReference type="PANTHER" id="PTHR11937">
    <property type="entry name" value="ACTIN"/>
    <property type="match status" value="1"/>
</dbReference>
<dbReference type="InterPro" id="IPR043129">
    <property type="entry name" value="ATPase_NBD"/>
</dbReference>
<comment type="caution">
    <text evidence="3">The sequence shown here is derived from an EMBL/GenBank/DDBJ whole genome shotgun (WGS) entry which is preliminary data.</text>
</comment>
<proteinExistence type="inferred from homology"/>
<reference evidence="3 4" key="1">
    <citation type="journal article" date="2013" name="Curr. Biol.">
        <title>The Genome of the Foraminiferan Reticulomyxa filosa.</title>
        <authorList>
            <person name="Glockner G."/>
            <person name="Hulsmann N."/>
            <person name="Schleicher M."/>
            <person name="Noegel A.A."/>
            <person name="Eichinger L."/>
            <person name="Gallinger C."/>
            <person name="Pawlowski J."/>
            <person name="Sierra R."/>
            <person name="Euteneuer U."/>
            <person name="Pillet L."/>
            <person name="Moustafa A."/>
            <person name="Platzer M."/>
            <person name="Groth M."/>
            <person name="Szafranski K."/>
            <person name="Schliwa M."/>
        </authorList>
    </citation>
    <scope>NUCLEOTIDE SEQUENCE [LARGE SCALE GENOMIC DNA]</scope>
</reference>
<evidence type="ECO:0000313" key="3">
    <source>
        <dbReference type="EMBL" id="ETO14278.1"/>
    </source>
</evidence>
<comment type="catalytic activity">
    <reaction evidence="1">
        <text>ATP + H2O = ADP + phosphate + H(+)</text>
        <dbReference type="Rhea" id="RHEA:13065"/>
        <dbReference type="ChEBI" id="CHEBI:15377"/>
        <dbReference type="ChEBI" id="CHEBI:15378"/>
        <dbReference type="ChEBI" id="CHEBI:30616"/>
        <dbReference type="ChEBI" id="CHEBI:43474"/>
        <dbReference type="ChEBI" id="CHEBI:456216"/>
    </reaction>
</comment>
<dbReference type="FunFam" id="3.90.640.10:FF:000007">
    <property type="entry name" value="Actin like 7B"/>
    <property type="match status" value="1"/>
</dbReference>
<comment type="similarity">
    <text evidence="2">Belongs to the actin family.</text>
</comment>
<accession>X6MJU0</accession>
<dbReference type="PRINTS" id="PR00190">
    <property type="entry name" value="ACTIN"/>
</dbReference>
<dbReference type="Gene3D" id="3.30.420.40">
    <property type="match status" value="3"/>
</dbReference>
<evidence type="ECO:0000256" key="1">
    <source>
        <dbReference type="ARBA" id="ARBA00049360"/>
    </source>
</evidence>
<dbReference type="SUPFAM" id="SSF53067">
    <property type="entry name" value="Actin-like ATPase domain"/>
    <property type="match status" value="2"/>
</dbReference>
<organism evidence="3 4">
    <name type="scientific">Reticulomyxa filosa</name>
    <dbReference type="NCBI Taxonomy" id="46433"/>
    <lineage>
        <taxon>Eukaryota</taxon>
        <taxon>Sar</taxon>
        <taxon>Rhizaria</taxon>
        <taxon>Retaria</taxon>
        <taxon>Foraminifera</taxon>
        <taxon>Monothalamids</taxon>
        <taxon>Reticulomyxidae</taxon>
        <taxon>Reticulomyxa</taxon>
    </lineage>
</organism>
<protein>
    <submittedName>
        <fullName evidence="3">Actin</fullName>
    </submittedName>
</protein>
<dbReference type="InterPro" id="IPR004000">
    <property type="entry name" value="Actin"/>
</dbReference>
<name>X6MJU0_RETFI</name>
<keyword evidence="4" id="KW-1185">Reference proteome</keyword>
<dbReference type="EMBL" id="ASPP01020123">
    <property type="protein sequence ID" value="ETO14278.1"/>
    <property type="molecule type" value="Genomic_DNA"/>
</dbReference>
<dbReference type="SMART" id="SM00268">
    <property type="entry name" value="ACTIN"/>
    <property type="match status" value="1"/>
</dbReference>
<dbReference type="AlphaFoldDB" id="X6MJU0"/>